<evidence type="ECO:0000313" key="9">
    <source>
        <dbReference type="EMBL" id="CDQ40703.1"/>
    </source>
</evidence>
<accession>A0A024QDS9</accession>
<evidence type="ECO:0000256" key="3">
    <source>
        <dbReference type="ARBA" id="ARBA00022475"/>
    </source>
</evidence>
<dbReference type="GO" id="GO:0005886">
    <property type="term" value="C:plasma membrane"/>
    <property type="evidence" value="ECO:0007669"/>
    <property type="project" value="UniProtKB-SubCell"/>
</dbReference>
<keyword evidence="4 7" id="KW-0812">Transmembrane</keyword>
<name>A0A024QDS9_9BACI</name>
<dbReference type="eggNOG" id="COG2211">
    <property type="taxonomic scope" value="Bacteria"/>
</dbReference>
<keyword evidence="2" id="KW-0813">Transport</keyword>
<feature type="transmembrane region" description="Helical" evidence="7">
    <location>
        <begin position="83"/>
        <end position="105"/>
    </location>
</feature>
<keyword evidence="10" id="KW-1185">Reference proteome</keyword>
<keyword evidence="6 7" id="KW-0472">Membrane</keyword>
<feature type="transmembrane region" description="Helical" evidence="7">
    <location>
        <begin position="20"/>
        <end position="40"/>
    </location>
</feature>
<dbReference type="InterPro" id="IPR020846">
    <property type="entry name" value="MFS_dom"/>
</dbReference>
<dbReference type="Gene3D" id="1.20.1250.20">
    <property type="entry name" value="MFS general substrate transporter like domains"/>
    <property type="match status" value="1"/>
</dbReference>
<dbReference type="PANTHER" id="PTHR23513">
    <property type="entry name" value="INTEGRAL MEMBRANE EFFLUX PROTEIN-RELATED"/>
    <property type="match status" value="1"/>
</dbReference>
<dbReference type="InterPro" id="IPR036259">
    <property type="entry name" value="MFS_trans_sf"/>
</dbReference>
<reference evidence="9 10" key="1">
    <citation type="submission" date="2014-03" db="EMBL/GenBank/DDBJ databases">
        <authorList>
            <person name="Urmite Genomes U."/>
        </authorList>
    </citation>
    <scope>NUCLEOTIDE SEQUENCE [LARGE SCALE GENOMIC DNA]</scope>
    <source>
        <strain evidence="9 10">Vm-5</strain>
    </source>
</reference>
<sequence length="409" mass="44912">MDAVVQEKQVIPILKNRNFLLLFIGSLFSAPGYYVYLIGAEWLMLSLNDNRFYFGMLFFAASIPRLLLLTMGGIVADRYNKRTVLFISDLSRALLIVILLVLLYLDAVSAWHLIGLAALFGIADAFSYPVINSLTPMVLEENQLQRGNSFIQMTMQISPIFGPALGGTLIAVLGFKGVFTVACVMLLAASVTVIFIRLKPEETPIVSSPWEDLKEGYRYARRNRLILSIVSMGFFINFFFTGPYTIGIPIIVKDIFQSSSISLAIVQTAMGVGALIGAIFLASKKLKKPGITMLTSLALLGCIYTSIGMSSYLYLTAVLVAMMAFLLQLINIPITTVLQETTEKRMLGRMMSLLMTVSTGLIPVSYIATSLLIAMGLSILTIIMVSGLVILFIALYNLKNKPLRTLGTS</sequence>
<feature type="transmembrane region" description="Helical" evidence="7">
    <location>
        <begin position="372"/>
        <end position="396"/>
    </location>
</feature>
<keyword evidence="3" id="KW-1003">Cell membrane</keyword>
<dbReference type="OrthoDB" id="3613552at2"/>
<dbReference type="EMBL" id="CCDP010000002">
    <property type="protein sequence ID" value="CDQ40703.1"/>
    <property type="molecule type" value="Genomic_DNA"/>
</dbReference>
<dbReference type="PANTHER" id="PTHR23513:SF6">
    <property type="entry name" value="MAJOR FACILITATOR SUPERFAMILY ASSOCIATED DOMAIN-CONTAINING PROTEIN"/>
    <property type="match status" value="1"/>
</dbReference>
<organism evidence="9 10">
    <name type="scientific">Virgibacillus massiliensis</name>
    <dbReference type="NCBI Taxonomy" id="1462526"/>
    <lineage>
        <taxon>Bacteria</taxon>
        <taxon>Bacillati</taxon>
        <taxon>Bacillota</taxon>
        <taxon>Bacilli</taxon>
        <taxon>Bacillales</taxon>
        <taxon>Bacillaceae</taxon>
        <taxon>Virgibacillus</taxon>
    </lineage>
</organism>
<dbReference type="RefSeq" id="WP_021292219.1">
    <property type="nucleotide sequence ID" value="NZ_BNER01000006.1"/>
</dbReference>
<comment type="subcellular location">
    <subcellularLocation>
        <location evidence="1">Cell membrane</location>
        <topology evidence="1">Multi-pass membrane protein</topology>
    </subcellularLocation>
</comment>
<feature type="transmembrane region" description="Helical" evidence="7">
    <location>
        <begin position="52"/>
        <end position="76"/>
    </location>
</feature>
<feature type="domain" description="Major facilitator superfamily (MFS) profile" evidence="8">
    <location>
        <begin position="18"/>
        <end position="404"/>
    </location>
</feature>
<evidence type="ECO:0000259" key="8">
    <source>
        <dbReference type="PROSITE" id="PS50850"/>
    </source>
</evidence>
<feature type="transmembrane region" description="Helical" evidence="7">
    <location>
        <begin position="264"/>
        <end position="283"/>
    </location>
</feature>
<evidence type="ECO:0000256" key="7">
    <source>
        <dbReference type="SAM" id="Phobius"/>
    </source>
</evidence>
<dbReference type="GO" id="GO:0022857">
    <property type="term" value="F:transmembrane transporter activity"/>
    <property type="evidence" value="ECO:0007669"/>
    <property type="project" value="InterPro"/>
</dbReference>
<dbReference type="Proteomes" id="UP000028875">
    <property type="component" value="Unassembled WGS sequence"/>
</dbReference>
<dbReference type="STRING" id="1462526.BN990_03030"/>
<dbReference type="InterPro" id="IPR022324">
    <property type="entry name" value="Bacilysin_exporter_BacE_put"/>
</dbReference>
<evidence type="ECO:0000256" key="2">
    <source>
        <dbReference type="ARBA" id="ARBA00022448"/>
    </source>
</evidence>
<evidence type="ECO:0000313" key="10">
    <source>
        <dbReference type="Proteomes" id="UP000028875"/>
    </source>
</evidence>
<proteinExistence type="predicted"/>
<feature type="transmembrane region" description="Helical" evidence="7">
    <location>
        <begin position="313"/>
        <end position="334"/>
    </location>
</feature>
<dbReference type="SUPFAM" id="SSF103473">
    <property type="entry name" value="MFS general substrate transporter"/>
    <property type="match status" value="1"/>
</dbReference>
<dbReference type="PRINTS" id="PR01988">
    <property type="entry name" value="EXPORTERBACE"/>
</dbReference>
<keyword evidence="5 7" id="KW-1133">Transmembrane helix</keyword>
<feature type="transmembrane region" description="Helical" evidence="7">
    <location>
        <begin position="225"/>
        <end position="252"/>
    </location>
</feature>
<evidence type="ECO:0000256" key="4">
    <source>
        <dbReference type="ARBA" id="ARBA00022692"/>
    </source>
</evidence>
<evidence type="ECO:0000256" key="5">
    <source>
        <dbReference type="ARBA" id="ARBA00022989"/>
    </source>
</evidence>
<gene>
    <name evidence="9" type="ORF">BN990_03030</name>
</gene>
<feature type="transmembrane region" description="Helical" evidence="7">
    <location>
        <begin position="346"/>
        <end position="366"/>
    </location>
</feature>
<dbReference type="CDD" id="cd06173">
    <property type="entry name" value="MFS_MefA_like"/>
    <property type="match status" value="1"/>
</dbReference>
<dbReference type="AlphaFoldDB" id="A0A024QDS9"/>
<dbReference type="InterPro" id="IPR011701">
    <property type="entry name" value="MFS"/>
</dbReference>
<reference evidence="10" key="2">
    <citation type="submission" date="2014-05" db="EMBL/GenBank/DDBJ databases">
        <title>Draft genome sequence of Virgibacillus massiliensis Vm-5.</title>
        <authorList>
            <person name="Khelaifia S."/>
            <person name="Croce O."/>
            <person name="Lagier J.C."/>
            <person name="Raoult D."/>
        </authorList>
    </citation>
    <scope>NUCLEOTIDE SEQUENCE [LARGE SCALE GENOMIC DNA]</scope>
    <source>
        <strain evidence="10">Vm-5</strain>
    </source>
</reference>
<dbReference type="Pfam" id="PF07690">
    <property type="entry name" value="MFS_1"/>
    <property type="match status" value="1"/>
</dbReference>
<evidence type="ECO:0000256" key="6">
    <source>
        <dbReference type="ARBA" id="ARBA00023136"/>
    </source>
</evidence>
<evidence type="ECO:0000256" key="1">
    <source>
        <dbReference type="ARBA" id="ARBA00004651"/>
    </source>
</evidence>
<feature type="transmembrane region" description="Helical" evidence="7">
    <location>
        <begin position="178"/>
        <end position="198"/>
    </location>
</feature>
<dbReference type="PROSITE" id="PS50850">
    <property type="entry name" value="MFS"/>
    <property type="match status" value="1"/>
</dbReference>
<comment type="caution">
    <text evidence="9">The sequence shown here is derived from an EMBL/GenBank/DDBJ whole genome shotgun (WGS) entry which is preliminary data.</text>
</comment>
<feature type="transmembrane region" description="Helical" evidence="7">
    <location>
        <begin position="290"/>
        <end position="307"/>
    </location>
</feature>
<protein>
    <submittedName>
        <fullName evidence="9">Enterobactin exporter EntS</fullName>
    </submittedName>
</protein>